<dbReference type="PROSITE" id="PS50800">
    <property type="entry name" value="SAP"/>
    <property type="match status" value="1"/>
</dbReference>
<evidence type="ECO:0000313" key="5">
    <source>
        <dbReference type="Proteomes" id="UP000078512"/>
    </source>
</evidence>
<reference evidence="4 5" key="1">
    <citation type="submission" date="2016-05" db="EMBL/GenBank/DDBJ databases">
        <title>Genome sequencing reveals origins of a unique bacterial endosymbiosis in the earliest lineages of terrestrial Fungi.</title>
        <authorList>
            <consortium name="DOE Joint Genome Institute"/>
            <person name="Uehling J."/>
            <person name="Gryganskyi A."/>
            <person name="Hameed K."/>
            <person name="Tschaplinski T."/>
            <person name="Misztal P."/>
            <person name="Wu S."/>
            <person name="Desiro A."/>
            <person name="Vande Pol N."/>
            <person name="Du Z.-Y."/>
            <person name="Zienkiewicz A."/>
            <person name="Zienkiewicz K."/>
            <person name="Morin E."/>
            <person name="Tisserant E."/>
            <person name="Splivallo R."/>
            <person name="Hainaut M."/>
            <person name="Henrissat B."/>
            <person name="Ohm R."/>
            <person name="Kuo A."/>
            <person name="Yan J."/>
            <person name="Lipzen A."/>
            <person name="Nolan M."/>
            <person name="Labutti K."/>
            <person name="Barry K."/>
            <person name="Goldstein A."/>
            <person name="Labbe J."/>
            <person name="Schadt C."/>
            <person name="Tuskan G."/>
            <person name="Grigoriev I."/>
            <person name="Martin F."/>
            <person name="Vilgalys R."/>
            <person name="Bonito G."/>
        </authorList>
    </citation>
    <scope>NUCLEOTIDE SEQUENCE [LARGE SCALE GENOMIC DNA]</scope>
    <source>
        <strain evidence="4 5">AG-77</strain>
    </source>
</reference>
<feature type="region of interest" description="Disordered" evidence="1">
    <location>
        <begin position="40"/>
        <end position="121"/>
    </location>
</feature>
<evidence type="ECO:0000256" key="1">
    <source>
        <dbReference type="SAM" id="MobiDB-lite"/>
    </source>
</evidence>
<keyword evidence="5" id="KW-1185">Reference proteome</keyword>
<dbReference type="OrthoDB" id="5569309at2759"/>
<protein>
    <recommendedName>
        <fullName evidence="3">SAP domain-containing protein</fullName>
    </recommendedName>
</protein>
<sequence>MSAVSLSRRRKADLKELASSLGLSEDGVREDIVERIKAHIATSNDPSLRALIRDDSPDITTTTTTTTYTTKDNSASPSGRVSPRKKTTSTVVTKESRSSSSAGARRGSHSHSHTEDEELEEGQVRGFMEHMQGELHEAKDLAKQLEKTLQAKFTTGNSSQGKSTATMTANGGRRGSKDHSSFSRHDSGHSSSHQHHEGEHSSSNLLRSHRLQQDDDEDDDEEGGHHRHSKHHHGHHHKHHHHHRGRGWGTQAIRAFKNHVVGNFCHYTPKLWRWVQDLGSTSRGFVWLTLLLELAIFFSQAYYHLKSTSEGSCFSFLTNWPNFLQPFFSYYGTFFLLPTLLSQLFNVDTSRLSGSSSSNKQSFTGLLSKHTTSGLSYFVFKFALTYFLGHSIGFKSLLGTPLPAGAKMWSGCKYISDIFRYVPQSLGLATSGAGTILALAESIVQSNHHRR</sequence>
<dbReference type="Pfam" id="PF02037">
    <property type="entry name" value="SAP"/>
    <property type="match status" value="1"/>
</dbReference>
<feature type="domain" description="SAP" evidence="3">
    <location>
        <begin position="6"/>
        <end position="40"/>
    </location>
</feature>
<feature type="transmembrane region" description="Helical" evidence="2">
    <location>
        <begin position="285"/>
        <end position="303"/>
    </location>
</feature>
<evidence type="ECO:0000256" key="2">
    <source>
        <dbReference type="SAM" id="Phobius"/>
    </source>
</evidence>
<dbReference type="PANTHER" id="PTHR41807:SF1">
    <property type="entry name" value="GLUTATHIONE TRANSFERASE 3"/>
    <property type="match status" value="1"/>
</dbReference>
<keyword evidence="2" id="KW-0472">Membrane</keyword>
<dbReference type="GO" id="GO:0016020">
    <property type="term" value="C:membrane"/>
    <property type="evidence" value="ECO:0007669"/>
    <property type="project" value="TreeGrafter"/>
</dbReference>
<evidence type="ECO:0000313" key="4">
    <source>
        <dbReference type="EMBL" id="OAQ35259.1"/>
    </source>
</evidence>
<accession>A0A197KFV5</accession>
<feature type="compositionally biased region" description="Basic and acidic residues" evidence="1">
    <location>
        <begin position="175"/>
        <end position="200"/>
    </location>
</feature>
<keyword evidence="2" id="KW-0812">Transmembrane</keyword>
<dbReference type="EMBL" id="KV442015">
    <property type="protein sequence ID" value="OAQ35259.1"/>
    <property type="molecule type" value="Genomic_DNA"/>
</dbReference>
<dbReference type="AlphaFoldDB" id="A0A197KFV5"/>
<name>A0A197KFV5_9FUNG</name>
<feature type="transmembrane region" description="Helical" evidence="2">
    <location>
        <begin position="323"/>
        <end position="341"/>
    </location>
</feature>
<feature type="compositionally biased region" description="Low complexity" evidence="1">
    <location>
        <begin position="88"/>
        <end position="105"/>
    </location>
</feature>
<feature type="compositionally biased region" description="Basic residues" evidence="1">
    <location>
        <begin position="225"/>
        <end position="246"/>
    </location>
</feature>
<dbReference type="Proteomes" id="UP000078512">
    <property type="component" value="Unassembled WGS sequence"/>
</dbReference>
<organism evidence="4 5">
    <name type="scientific">Linnemannia elongata AG-77</name>
    <dbReference type="NCBI Taxonomy" id="1314771"/>
    <lineage>
        <taxon>Eukaryota</taxon>
        <taxon>Fungi</taxon>
        <taxon>Fungi incertae sedis</taxon>
        <taxon>Mucoromycota</taxon>
        <taxon>Mortierellomycotina</taxon>
        <taxon>Mortierellomycetes</taxon>
        <taxon>Mortierellales</taxon>
        <taxon>Mortierellaceae</taxon>
        <taxon>Linnemannia</taxon>
    </lineage>
</organism>
<feature type="compositionally biased region" description="Low complexity" evidence="1">
    <location>
        <begin position="60"/>
        <end position="70"/>
    </location>
</feature>
<dbReference type="InterPro" id="IPR038872">
    <property type="entry name" value="Put_GTT3"/>
</dbReference>
<feature type="region of interest" description="Disordered" evidence="1">
    <location>
        <begin position="152"/>
        <end position="247"/>
    </location>
</feature>
<proteinExistence type="predicted"/>
<dbReference type="InterPro" id="IPR003034">
    <property type="entry name" value="SAP_dom"/>
</dbReference>
<evidence type="ECO:0000259" key="3">
    <source>
        <dbReference type="PROSITE" id="PS50800"/>
    </source>
</evidence>
<feature type="compositionally biased region" description="Polar residues" evidence="1">
    <location>
        <begin position="152"/>
        <end position="169"/>
    </location>
</feature>
<keyword evidence="2" id="KW-1133">Transmembrane helix</keyword>
<dbReference type="PANTHER" id="PTHR41807">
    <property type="entry name" value="GLUTATHIONE TRANSFERASE 3"/>
    <property type="match status" value="1"/>
</dbReference>
<gene>
    <name evidence="4" type="ORF">K457DRAFT_898408</name>
</gene>